<dbReference type="CDD" id="cd19946">
    <property type="entry name" value="GlpA-like_Fer2_BFD-like"/>
    <property type="match status" value="1"/>
</dbReference>
<dbReference type="AlphaFoldDB" id="A0A240AYW4"/>
<dbReference type="Gene3D" id="1.10.10.1100">
    <property type="entry name" value="BFD-like [2Fe-2S]-binding domain"/>
    <property type="match status" value="1"/>
</dbReference>
<dbReference type="EMBL" id="UAWC01000012">
    <property type="protein sequence ID" value="SQB34534.1"/>
    <property type="molecule type" value="Genomic_DNA"/>
</dbReference>
<dbReference type="PANTHER" id="PTHR42720:SF1">
    <property type="entry name" value="GLYCEROL 3-PHOSPHATE OXIDASE"/>
    <property type="match status" value="1"/>
</dbReference>
<dbReference type="Proteomes" id="UP000528432">
    <property type="component" value="Unassembled WGS sequence"/>
</dbReference>
<dbReference type="EC" id="1.1.3.15" evidence="4"/>
<dbReference type="InterPro" id="IPR041854">
    <property type="entry name" value="BFD-like_2Fe2S-bd_dom_sf"/>
</dbReference>
<dbReference type="RefSeq" id="WP_095178208.1">
    <property type="nucleotide sequence ID" value="NZ_CP173238.1"/>
</dbReference>
<dbReference type="Pfam" id="PF04324">
    <property type="entry name" value="Fer2_BFD"/>
    <property type="match status" value="1"/>
</dbReference>
<proteinExistence type="predicted"/>
<reference evidence="3 6" key="2">
    <citation type="submission" date="2020-05" db="EMBL/GenBank/DDBJ databases">
        <title>Draft genome sequence of Clostridium cochlearium strain AGROS13 isolated from a sheep dairy farm in New Zealand.</title>
        <authorList>
            <person name="Gupta T.B."/>
            <person name="Jauregui R."/>
            <person name="Risson A.N."/>
            <person name="Brightwell G."/>
            <person name="Maclean P."/>
        </authorList>
    </citation>
    <scope>NUCLEOTIDE SEQUENCE [LARGE SCALE GENOMIC DNA]</scope>
    <source>
        <strain evidence="3 6">AGROS13</strain>
    </source>
</reference>
<gene>
    <name evidence="4" type="primary">lhgO_1</name>
    <name evidence="3" type="ORF">HMJ28_02305</name>
    <name evidence="4" type="ORF">NCTC13028_01447</name>
</gene>
<dbReference type="GeneID" id="70578019"/>
<evidence type="ECO:0000313" key="3">
    <source>
        <dbReference type="EMBL" id="NOH15235.1"/>
    </source>
</evidence>
<dbReference type="InterPro" id="IPR007419">
    <property type="entry name" value="BFD-like_2Fe2S-bd_dom"/>
</dbReference>
<evidence type="ECO:0000259" key="1">
    <source>
        <dbReference type="Pfam" id="PF01266"/>
    </source>
</evidence>
<evidence type="ECO:0000313" key="4">
    <source>
        <dbReference type="EMBL" id="SQB34534.1"/>
    </source>
</evidence>
<feature type="domain" description="FAD dependent oxidoreductase" evidence="1">
    <location>
        <begin position="3"/>
        <end position="351"/>
    </location>
</feature>
<sequence length="479" mass="52752">MYDVVIIGAGITGSAIARELSKYKLNTCVLERCNDIGMGTSKANSAIVHPGEDPKPGTLKAKLNVKGNAMYEKLSKELDFPFKRTGSLVLCFDEKDLDKLKLLKEQGEKNGVPGMEILNREETLKLEPNLSDYVVASLHLPSGGIMCPFRANIAFAENAYTNGVEFKLNTEVKNIVKKENKYIIETNNGNLESKIVINAAGVYADKINNMVSENKIKITPRKGEYCLFDKMVGDTVSRTIFQLPTKLGKGVLVTPTVDGNLLVGPNALDIEDKEDLTTDKESLDYILDKAKMSIKEVPTSFIITSFSGLRAKGHTGDFIIGEAEDAKNFINVAAIESPGLSSAPAIAEMVEDIVVEKLSPEKNDKFNPRREILKRFEDMTNEEREEAVKENPLYGNIVCRCEMVTEAEIVDAIRRPLGARDLDGVKRRSRAGAGRCQAGFCTPKLVDILSRELEKLPKDVTKFGGKSQLIIGGRNKDNI</sequence>
<dbReference type="EC" id="1.1.5.3" evidence="4"/>
<organism evidence="4 5">
    <name type="scientific">Clostridium cochlearium</name>
    <dbReference type="NCBI Taxonomy" id="1494"/>
    <lineage>
        <taxon>Bacteria</taxon>
        <taxon>Bacillati</taxon>
        <taxon>Bacillota</taxon>
        <taxon>Clostridia</taxon>
        <taxon>Eubacteriales</taxon>
        <taxon>Clostridiaceae</taxon>
        <taxon>Clostridium</taxon>
    </lineage>
</organism>
<reference evidence="4 5" key="1">
    <citation type="submission" date="2018-06" db="EMBL/GenBank/DDBJ databases">
        <authorList>
            <consortium name="Pathogen Informatics"/>
            <person name="Doyle S."/>
        </authorList>
    </citation>
    <scope>NUCLEOTIDE SEQUENCE [LARGE SCALE GENOMIC DNA]</scope>
    <source>
        <strain evidence="4 5">NCTC13028</strain>
    </source>
</reference>
<name>A0A240AYW4_CLOCO</name>
<keyword evidence="4" id="KW-0560">Oxidoreductase</keyword>
<dbReference type="SUPFAM" id="SSF51905">
    <property type="entry name" value="FAD/NAD(P)-binding domain"/>
    <property type="match status" value="1"/>
</dbReference>
<evidence type="ECO:0000259" key="2">
    <source>
        <dbReference type="Pfam" id="PF04324"/>
    </source>
</evidence>
<dbReference type="Gene3D" id="3.30.9.10">
    <property type="entry name" value="D-Amino Acid Oxidase, subunit A, domain 2"/>
    <property type="match status" value="1"/>
</dbReference>
<dbReference type="Gene3D" id="3.50.50.60">
    <property type="entry name" value="FAD/NAD(P)-binding domain"/>
    <property type="match status" value="1"/>
</dbReference>
<dbReference type="PANTHER" id="PTHR42720">
    <property type="entry name" value="GLYCEROL-3-PHOSPHATE DEHYDROGENASE"/>
    <property type="match status" value="1"/>
</dbReference>
<feature type="domain" description="BFD-like [2Fe-2S]-binding" evidence="2">
    <location>
        <begin position="397"/>
        <end position="450"/>
    </location>
</feature>
<dbReference type="Proteomes" id="UP000250223">
    <property type="component" value="Unassembled WGS sequence"/>
</dbReference>
<dbReference type="SUPFAM" id="SSF54373">
    <property type="entry name" value="FAD-linked reductases, C-terminal domain"/>
    <property type="match status" value="1"/>
</dbReference>
<dbReference type="InterPro" id="IPR052745">
    <property type="entry name" value="G3P_Oxidase/Oxidoreductase"/>
</dbReference>
<dbReference type="EMBL" id="JABFIF010000002">
    <property type="protein sequence ID" value="NOH15235.1"/>
    <property type="molecule type" value="Genomic_DNA"/>
</dbReference>
<dbReference type="GO" id="GO:0004368">
    <property type="term" value="F:glycerol-3-phosphate dehydrogenase (quinone) activity"/>
    <property type="evidence" value="ECO:0007669"/>
    <property type="project" value="UniProtKB-EC"/>
</dbReference>
<evidence type="ECO:0000313" key="5">
    <source>
        <dbReference type="Proteomes" id="UP000250223"/>
    </source>
</evidence>
<dbReference type="GO" id="GO:0003973">
    <property type="term" value="F:(S)-2-hydroxy-acid oxidase activity"/>
    <property type="evidence" value="ECO:0007669"/>
    <property type="project" value="UniProtKB-EC"/>
</dbReference>
<evidence type="ECO:0000313" key="6">
    <source>
        <dbReference type="Proteomes" id="UP000528432"/>
    </source>
</evidence>
<dbReference type="InterPro" id="IPR006076">
    <property type="entry name" value="FAD-dep_OxRdtase"/>
</dbReference>
<protein>
    <submittedName>
        <fullName evidence="4">Glycerol-3-phosphate dehydrogenase</fullName>
        <ecNumber evidence="4">1.1.3.15</ecNumber>
        <ecNumber evidence="4">1.1.5.3</ecNumber>
    </submittedName>
    <submittedName>
        <fullName evidence="3">NAD(P)/FAD-dependent oxidoreductase</fullName>
    </submittedName>
</protein>
<accession>A0A240AYW4</accession>
<dbReference type="Pfam" id="PF01266">
    <property type="entry name" value="DAO"/>
    <property type="match status" value="1"/>
</dbReference>
<dbReference type="InterPro" id="IPR036188">
    <property type="entry name" value="FAD/NAD-bd_sf"/>
</dbReference>